<protein>
    <recommendedName>
        <fullName evidence="4">Pentatricopeptide repeat-containing protein</fullName>
    </recommendedName>
</protein>
<gene>
    <name evidence="2" type="ORF">PG999_009230</name>
</gene>
<dbReference type="Proteomes" id="UP001392437">
    <property type="component" value="Unassembled WGS sequence"/>
</dbReference>
<feature type="region of interest" description="Disordered" evidence="1">
    <location>
        <begin position="79"/>
        <end position="153"/>
    </location>
</feature>
<feature type="compositionally biased region" description="Polar residues" evidence="1">
    <location>
        <begin position="127"/>
        <end position="136"/>
    </location>
</feature>
<organism evidence="2 3">
    <name type="scientific">Apiospora kogelbergensis</name>
    <dbReference type="NCBI Taxonomy" id="1337665"/>
    <lineage>
        <taxon>Eukaryota</taxon>
        <taxon>Fungi</taxon>
        <taxon>Dikarya</taxon>
        <taxon>Ascomycota</taxon>
        <taxon>Pezizomycotina</taxon>
        <taxon>Sordariomycetes</taxon>
        <taxon>Xylariomycetidae</taxon>
        <taxon>Amphisphaeriales</taxon>
        <taxon>Apiosporaceae</taxon>
        <taxon>Apiospora</taxon>
    </lineage>
</organism>
<keyword evidence="3" id="KW-1185">Reference proteome</keyword>
<evidence type="ECO:0008006" key="4">
    <source>
        <dbReference type="Google" id="ProtNLM"/>
    </source>
</evidence>
<accession>A0AAW0QSU3</accession>
<dbReference type="EMBL" id="JAQQWP010000008">
    <property type="protein sequence ID" value="KAK8105871.1"/>
    <property type="molecule type" value="Genomic_DNA"/>
</dbReference>
<evidence type="ECO:0000313" key="2">
    <source>
        <dbReference type="EMBL" id="KAK8105871.1"/>
    </source>
</evidence>
<proteinExistence type="predicted"/>
<evidence type="ECO:0000256" key="1">
    <source>
        <dbReference type="SAM" id="MobiDB-lite"/>
    </source>
</evidence>
<reference evidence="2 3" key="1">
    <citation type="submission" date="2023-01" db="EMBL/GenBank/DDBJ databases">
        <title>Analysis of 21 Apiospora genomes using comparative genomics revels a genus with tremendous synthesis potential of carbohydrate active enzymes and secondary metabolites.</title>
        <authorList>
            <person name="Sorensen T."/>
        </authorList>
    </citation>
    <scope>NUCLEOTIDE SEQUENCE [LARGE SCALE GENOMIC DNA]</scope>
    <source>
        <strain evidence="2 3">CBS 117206</strain>
    </source>
</reference>
<sequence length="986" mass="110808">MSPPLPVPSKAAIHALRGLALGTSCAIGLIVDDRRRRICTLRTAIDNKKKIKSSRLYHGTAEAVALPVEDPVSLHGDDLHWHCRPGQSSSLEERGLDPDALSEGTPSGQSAPQPPSGSEAAKPQRTPPTRSNTQQGPRRDEGSTRFPVDPLRELSLMRTFPDVPSQRDSGGWVLRPVPQREKLPKADPTLVINDILDALEKDDNSLDGIIDDFLQGVKGKRLFAQLGNRWCDLSIALCKHCQEKGRWDGAQKVLAASIQSGQLGMVQYWAHNPVAVIESALPSADLARDPRERATALESLRLSIQLFTPHFNEKFSMLSPELVPLGKTMVYRVLAFNQPQYIRPIYGRVLPQLLDATRFTAIVITALSEYRDHKSVLQLFRNNFSKCRPDQQCFNDIVEMVVKSVEAMGGARAKSVLDALASLCRTTVHPLRAAWVLRILQAHWSRHNDLKKTQALFDQMLSEGLLDRTRCAQYAYKAMAELSVMAGDISAARYYRNEVIMMAPGMVEDVGLRGYFTLVKAQAGDWEGVLSDFTKMMPHRETQKQDYEHSFIRVLKVFLQDRPVAEVEQFVQYYIQEMHMQIHPFMVSLVANSYGESHDAPGLIRWLQFCSSSGFALSPSLVNGVLRNCRLRWRLPFRQLRGLFLELRKLHGPCVDGVTQNIMHNAALMDGKYTGRLARQRVRSLWLSLNRKPYFARCANKRQVFAAMQEELQSGRPSMAVYIYKRALQYGMAWCRHCFRIAVIASLKQKTNKFSKAMQLIAKTSAKGHDVSTAVGLYLKAQLDDFRGTFEEIMDRLKTMIIQFESAGVLIEPSVLTHAAIIAAKSGRDAHAVTLCKAAMQKRGTKNPCFTSQSMRALLMAYHHLLDVDGLRWVVESLPSSPCSRDIRALLLLKETRRHLRKWEDSDRISLIRDVIEAGIDGIKKRRELQAQEVAEIQRQCLSIMGDAVANLEASKQPREAEVVAESTPGPTFDGFEPRFRQAVEG</sequence>
<evidence type="ECO:0000313" key="3">
    <source>
        <dbReference type="Proteomes" id="UP001392437"/>
    </source>
</evidence>
<name>A0AAW0QSU3_9PEZI</name>
<comment type="caution">
    <text evidence="2">The sequence shown here is derived from an EMBL/GenBank/DDBJ whole genome shotgun (WGS) entry which is preliminary data.</text>
</comment>
<dbReference type="AlphaFoldDB" id="A0AAW0QSU3"/>